<protein>
    <submittedName>
        <fullName evidence="1">Uncharacterized protein</fullName>
    </submittedName>
</protein>
<comment type="caution">
    <text evidence="1">The sequence shown here is derived from an EMBL/GenBank/DDBJ whole genome shotgun (WGS) entry which is preliminary data.</text>
</comment>
<dbReference type="AlphaFoldDB" id="A0A813LRE6"/>
<organism evidence="1 2">
    <name type="scientific">Polarella glacialis</name>
    <name type="common">Dinoflagellate</name>
    <dbReference type="NCBI Taxonomy" id="89957"/>
    <lineage>
        <taxon>Eukaryota</taxon>
        <taxon>Sar</taxon>
        <taxon>Alveolata</taxon>
        <taxon>Dinophyceae</taxon>
        <taxon>Suessiales</taxon>
        <taxon>Suessiaceae</taxon>
        <taxon>Polarella</taxon>
    </lineage>
</organism>
<evidence type="ECO:0000313" key="2">
    <source>
        <dbReference type="Proteomes" id="UP000626109"/>
    </source>
</evidence>
<feature type="non-terminal residue" evidence="1">
    <location>
        <position position="182"/>
    </location>
</feature>
<name>A0A813LRE6_POLGL</name>
<dbReference type="Proteomes" id="UP000626109">
    <property type="component" value="Unassembled WGS sequence"/>
</dbReference>
<evidence type="ECO:0000313" key="1">
    <source>
        <dbReference type="EMBL" id="CAE8730643.1"/>
    </source>
</evidence>
<proteinExistence type="predicted"/>
<dbReference type="EMBL" id="CAJNNW010035878">
    <property type="protein sequence ID" value="CAE8730643.1"/>
    <property type="molecule type" value="Genomic_DNA"/>
</dbReference>
<sequence length="182" mass="19634">VLCTGPVVTGLQWQRQGVYLPFRGGNLQRQHAMEVSLLESEGLPEGCLLSIRSGSTRRQAVADPNKFKLVFPKGFKADDPVKVDALASLCSTNLVVEEGVERYDLQFTVPGGGACKVALLVREVVQAATEAQAAEVTGKLGTSEKGEGSASQRHRLAVSARRYLDDHQSTPLIFLPVLLTVF</sequence>
<reference evidence="1" key="1">
    <citation type="submission" date="2021-02" db="EMBL/GenBank/DDBJ databases">
        <authorList>
            <person name="Dougan E. K."/>
            <person name="Rhodes N."/>
            <person name="Thang M."/>
            <person name="Chan C."/>
        </authorList>
    </citation>
    <scope>NUCLEOTIDE SEQUENCE</scope>
</reference>
<accession>A0A813LRE6</accession>
<gene>
    <name evidence="1" type="ORF">PGLA2088_LOCUS45800</name>
</gene>